<proteinExistence type="predicted"/>
<comment type="caution">
    <text evidence="1">The sequence shown here is derived from an EMBL/GenBank/DDBJ whole genome shotgun (WGS) entry which is preliminary data.</text>
</comment>
<name>A0AAW2CQY0_9ROSI</name>
<reference evidence="1 2" key="1">
    <citation type="submission" date="2024-01" db="EMBL/GenBank/DDBJ databases">
        <title>A telomere-to-telomere, gap-free genome of sweet tea (Lithocarpus litseifolius).</title>
        <authorList>
            <person name="Zhou J."/>
        </authorList>
    </citation>
    <scope>NUCLEOTIDE SEQUENCE [LARGE SCALE GENOMIC DNA]</scope>
    <source>
        <strain evidence="1">Zhou-2022a</strain>
        <tissue evidence="1">Leaf</tissue>
    </source>
</reference>
<evidence type="ECO:0000313" key="1">
    <source>
        <dbReference type="EMBL" id="KAL0000492.1"/>
    </source>
</evidence>
<sequence length="59" mass="6275">MAEPEAKYIGFPILYFSIIRGVIRNSTTLLSLMTADPSSHGSSKSVLSMCIGKGIGVQT</sequence>
<gene>
    <name evidence="1" type="ORF">SO802_014273</name>
</gene>
<dbReference type="AlphaFoldDB" id="A0AAW2CQY0"/>
<feature type="non-terminal residue" evidence="1">
    <location>
        <position position="59"/>
    </location>
</feature>
<dbReference type="Proteomes" id="UP001459277">
    <property type="component" value="Unassembled WGS sequence"/>
</dbReference>
<organism evidence="1 2">
    <name type="scientific">Lithocarpus litseifolius</name>
    <dbReference type="NCBI Taxonomy" id="425828"/>
    <lineage>
        <taxon>Eukaryota</taxon>
        <taxon>Viridiplantae</taxon>
        <taxon>Streptophyta</taxon>
        <taxon>Embryophyta</taxon>
        <taxon>Tracheophyta</taxon>
        <taxon>Spermatophyta</taxon>
        <taxon>Magnoliopsida</taxon>
        <taxon>eudicotyledons</taxon>
        <taxon>Gunneridae</taxon>
        <taxon>Pentapetalae</taxon>
        <taxon>rosids</taxon>
        <taxon>fabids</taxon>
        <taxon>Fagales</taxon>
        <taxon>Fagaceae</taxon>
        <taxon>Lithocarpus</taxon>
    </lineage>
</organism>
<keyword evidence="2" id="KW-1185">Reference proteome</keyword>
<accession>A0AAW2CQY0</accession>
<dbReference type="EMBL" id="JAZDWU010000005">
    <property type="protein sequence ID" value="KAL0000492.1"/>
    <property type="molecule type" value="Genomic_DNA"/>
</dbReference>
<protein>
    <submittedName>
        <fullName evidence="1">Uncharacterized protein</fullName>
    </submittedName>
</protein>
<evidence type="ECO:0000313" key="2">
    <source>
        <dbReference type="Proteomes" id="UP001459277"/>
    </source>
</evidence>